<dbReference type="GO" id="GO:0003677">
    <property type="term" value="F:DNA binding"/>
    <property type="evidence" value="ECO:0007669"/>
    <property type="project" value="UniProtKB-KW"/>
</dbReference>
<comment type="caution">
    <text evidence="3">The sequence shown here is derived from an EMBL/GenBank/DDBJ whole genome shotgun (WGS) entry which is preliminary data.</text>
</comment>
<proteinExistence type="predicted"/>
<name>A0A397ASS8_APHAT</name>
<evidence type="ECO:0000256" key="1">
    <source>
        <dbReference type="ARBA" id="ARBA00023125"/>
    </source>
</evidence>
<evidence type="ECO:0000313" key="3">
    <source>
        <dbReference type="EMBL" id="RHY09996.1"/>
    </source>
</evidence>
<feature type="domain" description="HTH CENPB-type" evidence="2">
    <location>
        <begin position="1"/>
        <end position="51"/>
    </location>
</feature>
<keyword evidence="1" id="KW-0238">DNA-binding</keyword>
<accession>A0A397ASS8</accession>
<dbReference type="AlphaFoldDB" id="A0A397ASS8"/>
<sequence>MRKDGIPETYAMLRMMALETAIDVGLSEYELKACWHWIHGFKKRHGLTFRAKTRIGQDSNEDGAAMLADFSERVLLSAMTNDVETIYNADQTAVNYEYLPTKTLNPTKENTVWVKCAGKTKERATA</sequence>
<dbReference type="PROSITE" id="PS51253">
    <property type="entry name" value="HTH_CENPB"/>
    <property type="match status" value="1"/>
</dbReference>
<gene>
    <name evidence="3" type="ORF">DYB36_012788</name>
</gene>
<protein>
    <recommendedName>
        <fullName evidence="2">HTH CENPB-type domain-containing protein</fullName>
    </recommendedName>
</protein>
<evidence type="ECO:0000259" key="2">
    <source>
        <dbReference type="PROSITE" id="PS51253"/>
    </source>
</evidence>
<dbReference type="EMBL" id="QUSZ01005368">
    <property type="protein sequence ID" value="RHY09996.1"/>
    <property type="molecule type" value="Genomic_DNA"/>
</dbReference>
<dbReference type="Proteomes" id="UP000265427">
    <property type="component" value="Unassembled WGS sequence"/>
</dbReference>
<evidence type="ECO:0000313" key="4">
    <source>
        <dbReference type="Proteomes" id="UP000265427"/>
    </source>
</evidence>
<dbReference type="Gene3D" id="1.10.10.60">
    <property type="entry name" value="Homeodomain-like"/>
    <property type="match status" value="1"/>
</dbReference>
<dbReference type="InterPro" id="IPR006600">
    <property type="entry name" value="HTH_CenpB_DNA-bd_dom"/>
</dbReference>
<feature type="non-terminal residue" evidence="3">
    <location>
        <position position="126"/>
    </location>
</feature>
<reference evidence="3 4" key="1">
    <citation type="submission" date="2018-08" db="EMBL/GenBank/DDBJ databases">
        <title>Aphanomyces genome sequencing and annotation.</title>
        <authorList>
            <person name="Minardi D."/>
            <person name="Oidtmann B."/>
            <person name="Van Der Giezen M."/>
            <person name="Studholme D.J."/>
        </authorList>
    </citation>
    <scope>NUCLEOTIDE SEQUENCE [LARGE SCALE GENOMIC DNA]</scope>
    <source>
        <strain evidence="3 4">Kv</strain>
    </source>
</reference>
<organism evidence="3 4">
    <name type="scientific">Aphanomyces astaci</name>
    <name type="common">Crayfish plague agent</name>
    <dbReference type="NCBI Taxonomy" id="112090"/>
    <lineage>
        <taxon>Eukaryota</taxon>
        <taxon>Sar</taxon>
        <taxon>Stramenopiles</taxon>
        <taxon>Oomycota</taxon>
        <taxon>Saprolegniomycetes</taxon>
        <taxon>Saprolegniales</taxon>
        <taxon>Verrucalvaceae</taxon>
        <taxon>Aphanomyces</taxon>
    </lineage>
</organism>